<reference evidence="2 3" key="1">
    <citation type="journal article" date="2015" name="Stand. Genomic Sci.">
        <title>Genomic Encyclopedia of Bacterial and Archaeal Type Strains, Phase III: the genomes of soil and plant-associated and newly described type strains.</title>
        <authorList>
            <person name="Whitman W.B."/>
            <person name="Woyke T."/>
            <person name="Klenk H.P."/>
            <person name="Zhou Y."/>
            <person name="Lilburn T.G."/>
            <person name="Beck B.J."/>
            <person name="De Vos P."/>
            <person name="Vandamme P."/>
            <person name="Eisen J.A."/>
            <person name="Garrity G."/>
            <person name="Hugenholtz P."/>
            <person name="Kyrpides N.C."/>
        </authorList>
    </citation>
    <scope>NUCLEOTIDE SEQUENCE [LARGE SCALE GENOMIC DNA]</scope>
    <source>
        <strain evidence="2 3">CGMCC 1.10116</strain>
    </source>
</reference>
<proteinExistence type="predicted"/>
<keyword evidence="3" id="KW-1185">Reference proteome</keyword>
<dbReference type="EMBL" id="VLKZ01000006">
    <property type="protein sequence ID" value="TWI55799.1"/>
    <property type="molecule type" value="Genomic_DNA"/>
</dbReference>
<name>A0A562QGD9_9BACI</name>
<dbReference type="InterPro" id="IPR055571">
    <property type="entry name" value="DUF7147"/>
</dbReference>
<comment type="caution">
    <text evidence="2">The sequence shown here is derived from an EMBL/GenBank/DDBJ whole genome shotgun (WGS) entry which is preliminary data.</text>
</comment>
<feature type="domain" description="DUF7147" evidence="1">
    <location>
        <begin position="1"/>
        <end position="124"/>
    </location>
</feature>
<dbReference type="Proteomes" id="UP000315711">
    <property type="component" value="Unassembled WGS sequence"/>
</dbReference>
<gene>
    <name evidence="2" type="ORF">IQ10_02359</name>
</gene>
<protein>
    <recommendedName>
        <fullName evidence="1">DUF7147 domain-containing protein</fullName>
    </recommendedName>
</protein>
<sequence length="128" mass="14996">MQRFILLGEGYSDLYELLEIARSNQSRIHMLLRLDTTINSQQKCSLIVILKPADPGKLMPLYLSLEGIYHPDVKDTVRYQLFNELATELNLPIHQLEVKNSTQFKELELYYQYLIGVLRLNKYLPPLQ</sequence>
<evidence type="ECO:0000313" key="3">
    <source>
        <dbReference type="Proteomes" id="UP000315711"/>
    </source>
</evidence>
<evidence type="ECO:0000259" key="1">
    <source>
        <dbReference type="Pfam" id="PF23648"/>
    </source>
</evidence>
<evidence type="ECO:0000313" key="2">
    <source>
        <dbReference type="EMBL" id="TWI55799.1"/>
    </source>
</evidence>
<dbReference type="Pfam" id="PF23648">
    <property type="entry name" value="DUF7147"/>
    <property type="match status" value="1"/>
</dbReference>
<accession>A0A562QGD9</accession>
<dbReference type="AlphaFoldDB" id="A0A562QGD9"/>
<organism evidence="2 3">
    <name type="scientific">Halalkalibacter nanhaiisediminis</name>
    <dbReference type="NCBI Taxonomy" id="688079"/>
    <lineage>
        <taxon>Bacteria</taxon>
        <taxon>Bacillati</taxon>
        <taxon>Bacillota</taxon>
        <taxon>Bacilli</taxon>
        <taxon>Bacillales</taxon>
        <taxon>Bacillaceae</taxon>
        <taxon>Halalkalibacter</taxon>
    </lineage>
</organism>